<keyword evidence="3" id="KW-0804">Transcription</keyword>
<organism evidence="5 6">
    <name type="scientific">Marinospirillum celere</name>
    <dbReference type="NCBI Taxonomy" id="1122252"/>
    <lineage>
        <taxon>Bacteria</taxon>
        <taxon>Pseudomonadati</taxon>
        <taxon>Pseudomonadota</taxon>
        <taxon>Gammaproteobacteria</taxon>
        <taxon>Oceanospirillales</taxon>
        <taxon>Oceanospirillaceae</taxon>
        <taxon>Marinospirillum</taxon>
    </lineage>
</organism>
<dbReference type="OrthoDB" id="9796124at2"/>
<dbReference type="GO" id="GO:0003677">
    <property type="term" value="F:DNA binding"/>
    <property type="evidence" value="ECO:0007669"/>
    <property type="project" value="UniProtKB-KW"/>
</dbReference>
<evidence type="ECO:0000259" key="4">
    <source>
        <dbReference type="PROSITE" id="PS50987"/>
    </source>
</evidence>
<name>A0A1I1H324_9GAMM</name>
<evidence type="ECO:0000256" key="2">
    <source>
        <dbReference type="ARBA" id="ARBA00023125"/>
    </source>
</evidence>
<feature type="domain" description="HTH arsR-type" evidence="4">
    <location>
        <begin position="6"/>
        <end position="99"/>
    </location>
</feature>
<dbReference type="PANTHER" id="PTHR43132">
    <property type="entry name" value="ARSENICAL RESISTANCE OPERON REPRESSOR ARSR-RELATED"/>
    <property type="match status" value="1"/>
</dbReference>
<dbReference type="PANTHER" id="PTHR43132:SF2">
    <property type="entry name" value="ARSENICAL RESISTANCE OPERON REPRESSOR ARSR-RELATED"/>
    <property type="match status" value="1"/>
</dbReference>
<evidence type="ECO:0000256" key="3">
    <source>
        <dbReference type="ARBA" id="ARBA00023163"/>
    </source>
</evidence>
<dbReference type="InterPro" id="IPR001845">
    <property type="entry name" value="HTH_ArsR_DNA-bd_dom"/>
</dbReference>
<protein>
    <submittedName>
        <fullName evidence="5">DNA-binding transcriptional regulator, ArsR family</fullName>
    </submittedName>
</protein>
<dbReference type="SUPFAM" id="SSF46785">
    <property type="entry name" value="Winged helix' DNA-binding domain"/>
    <property type="match status" value="1"/>
</dbReference>
<dbReference type="RefSeq" id="WP_091962207.1">
    <property type="nucleotide sequence ID" value="NZ_FOLH01000003.1"/>
</dbReference>
<reference evidence="5 6" key="1">
    <citation type="submission" date="2016-10" db="EMBL/GenBank/DDBJ databases">
        <authorList>
            <person name="de Groot N.N."/>
        </authorList>
    </citation>
    <scope>NUCLEOTIDE SEQUENCE [LARGE SCALE GENOMIC DNA]</scope>
    <source>
        <strain evidence="5 6">DSM 18438</strain>
    </source>
</reference>
<accession>A0A1I1H324</accession>
<sequence>MNLEKMRSQAKEASCFLQACAHQSRLMLLCQLIQEEMNVGQLEERLGIQQPSLSQQLGVLRRQGLISGRRSGQQVYYRVSDSRAKSLVENLYQIFCEEKVNNG</sequence>
<keyword evidence="6" id="KW-1185">Reference proteome</keyword>
<gene>
    <name evidence="5" type="ORF">SAMN05660443_1774</name>
</gene>
<evidence type="ECO:0000313" key="5">
    <source>
        <dbReference type="EMBL" id="SFC18324.1"/>
    </source>
</evidence>
<evidence type="ECO:0000256" key="1">
    <source>
        <dbReference type="ARBA" id="ARBA00023015"/>
    </source>
</evidence>
<keyword evidence="2 5" id="KW-0238">DNA-binding</keyword>
<dbReference type="CDD" id="cd00090">
    <property type="entry name" value="HTH_ARSR"/>
    <property type="match status" value="1"/>
</dbReference>
<dbReference type="InterPro" id="IPR036390">
    <property type="entry name" value="WH_DNA-bd_sf"/>
</dbReference>
<dbReference type="AlphaFoldDB" id="A0A1I1H324"/>
<dbReference type="Proteomes" id="UP000199058">
    <property type="component" value="Unassembled WGS sequence"/>
</dbReference>
<dbReference type="InterPro" id="IPR011991">
    <property type="entry name" value="ArsR-like_HTH"/>
</dbReference>
<dbReference type="InterPro" id="IPR051011">
    <property type="entry name" value="Metal_resp_trans_reg"/>
</dbReference>
<dbReference type="STRING" id="1122252.SAMN05660443_1774"/>
<dbReference type="Pfam" id="PF01022">
    <property type="entry name" value="HTH_5"/>
    <property type="match status" value="1"/>
</dbReference>
<evidence type="ECO:0000313" key="6">
    <source>
        <dbReference type="Proteomes" id="UP000199058"/>
    </source>
</evidence>
<dbReference type="PROSITE" id="PS50987">
    <property type="entry name" value="HTH_ARSR_2"/>
    <property type="match status" value="1"/>
</dbReference>
<proteinExistence type="predicted"/>
<dbReference type="PRINTS" id="PR00778">
    <property type="entry name" value="HTHARSR"/>
</dbReference>
<dbReference type="NCBIfam" id="NF033788">
    <property type="entry name" value="HTH_metalloreg"/>
    <property type="match status" value="1"/>
</dbReference>
<dbReference type="InterPro" id="IPR036388">
    <property type="entry name" value="WH-like_DNA-bd_sf"/>
</dbReference>
<dbReference type="EMBL" id="FOLH01000003">
    <property type="protein sequence ID" value="SFC18324.1"/>
    <property type="molecule type" value="Genomic_DNA"/>
</dbReference>
<dbReference type="GO" id="GO:0003700">
    <property type="term" value="F:DNA-binding transcription factor activity"/>
    <property type="evidence" value="ECO:0007669"/>
    <property type="project" value="InterPro"/>
</dbReference>
<dbReference type="SMART" id="SM00418">
    <property type="entry name" value="HTH_ARSR"/>
    <property type="match status" value="1"/>
</dbReference>
<dbReference type="Gene3D" id="1.10.10.10">
    <property type="entry name" value="Winged helix-like DNA-binding domain superfamily/Winged helix DNA-binding domain"/>
    <property type="match status" value="1"/>
</dbReference>
<keyword evidence="1" id="KW-0805">Transcription regulation</keyword>